<sequence length="175" mass="19468">MATTRHQNTGPEEILGRSVRNAMRSIRALGPAMHAIKEPTSPQLARAVQATENKWRAIDAEFELLTSRDVAAALGSRSSSPRGFTADQRKAGKLLAIRWGNQYRYPGFQIRDGHVLPVIQQLISLADDSEWSPESLTMWLCTPTGWLSDKRPVDLLNGDPNAILDAARSEFTTEW</sequence>
<name>F6ER86_HOYSD</name>
<dbReference type="HOGENOM" id="CLU_1529478_0_0_11"/>
<keyword evidence="2" id="KW-1185">Reference proteome</keyword>
<organism evidence="1 2">
    <name type="scientific">Hoyosella subflava (strain DSM 45089 / JCM 17490 / NBRC 109087 / DQS3-9A1)</name>
    <name type="common">Amycolicicoccus subflavus</name>
    <dbReference type="NCBI Taxonomy" id="443218"/>
    <lineage>
        <taxon>Bacteria</taxon>
        <taxon>Bacillati</taxon>
        <taxon>Actinomycetota</taxon>
        <taxon>Actinomycetes</taxon>
        <taxon>Mycobacteriales</taxon>
        <taxon>Hoyosellaceae</taxon>
        <taxon>Hoyosella</taxon>
    </lineage>
</organism>
<gene>
    <name evidence="1" type="ordered locus">AS9A_3524</name>
</gene>
<proteinExistence type="predicted"/>
<evidence type="ECO:0000313" key="1">
    <source>
        <dbReference type="EMBL" id="AEF41964.1"/>
    </source>
</evidence>
<dbReference type="RefSeq" id="WP_013808313.1">
    <property type="nucleotide sequence ID" value="NC_015564.1"/>
</dbReference>
<dbReference type="OrthoDB" id="4726228at2"/>
<evidence type="ECO:0008006" key="3">
    <source>
        <dbReference type="Google" id="ProtNLM"/>
    </source>
</evidence>
<dbReference type="EMBL" id="CP002786">
    <property type="protein sequence ID" value="AEF41964.1"/>
    <property type="molecule type" value="Genomic_DNA"/>
</dbReference>
<protein>
    <recommendedName>
        <fullName evidence="3">Antitoxin Xre/MbcA/ParS-like toxin-binding domain-containing protein</fullName>
    </recommendedName>
</protein>
<dbReference type="KEGG" id="asd:AS9A_3524"/>
<dbReference type="eggNOG" id="ENOG5030Z15">
    <property type="taxonomic scope" value="Bacteria"/>
</dbReference>
<accession>F6ER86</accession>
<evidence type="ECO:0000313" key="2">
    <source>
        <dbReference type="Proteomes" id="UP000009235"/>
    </source>
</evidence>
<dbReference type="Proteomes" id="UP000009235">
    <property type="component" value="Chromosome"/>
</dbReference>
<dbReference type="AlphaFoldDB" id="F6ER86"/>
<reference evidence="1 2" key="1">
    <citation type="journal article" date="2011" name="J. Bacteriol.">
        <title>Complete genome sequence of Amycolicicoccus subflavus DQS3-9A1T, an actinomycete isolated from crude oil-polluted soil.</title>
        <authorList>
            <person name="Cai M."/>
            <person name="Chen W.M."/>
            <person name="Nie Y."/>
            <person name="Chi C.Q."/>
            <person name="Wang Y.N."/>
            <person name="Tang Y.Q."/>
            <person name="Li G.Y."/>
            <person name="Wu X.L."/>
        </authorList>
    </citation>
    <scope>NUCLEOTIDE SEQUENCE [LARGE SCALE GENOMIC DNA]</scope>
    <source>
        <strain evidence="2">DSM 45089 / DQS3-9A1</strain>
    </source>
</reference>
<dbReference type="STRING" id="443218.AS9A_3524"/>